<evidence type="ECO:0000313" key="3">
    <source>
        <dbReference type="Proteomes" id="UP000599578"/>
    </source>
</evidence>
<accession>A0A917ZA56</accession>
<dbReference type="RefSeq" id="WP_188859455.1">
    <property type="nucleotide sequence ID" value="NZ_BMLT01000003.1"/>
</dbReference>
<gene>
    <name evidence="2" type="ORF">GCM10011348_11890</name>
</gene>
<protein>
    <recommendedName>
        <fullName evidence="4">DUF1302 domain-containing protein</fullName>
    </recommendedName>
</protein>
<proteinExistence type="predicted"/>
<evidence type="ECO:0008006" key="4">
    <source>
        <dbReference type="Google" id="ProtNLM"/>
    </source>
</evidence>
<feature type="chain" id="PRO_5037724115" description="DUF1302 domain-containing protein" evidence="1">
    <location>
        <begin position="42"/>
        <end position="542"/>
    </location>
</feature>
<dbReference type="EMBL" id="BMLT01000003">
    <property type="protein sequence ID" value="GGO78907.1"/>
    <property type="molecule type" value="Genomic_DNA"/>
</dbReference>
<evidence type="ECO:0000256" key="1">
    <source>
        <dbReference type="SAM" id="SignalP"/>
    </source>
</evidence>
<keyword evidence="3" id="KW-1185">Reference proteome</keyword>
<dbReference type="InterPro" id="IPR010727">
    <property type="entry name" value="DUF1302"/>
</dbReference>
<keyword evidence="1" id="KW-0732">Signal</keyword>
<organism evidence="2 3">
    <name type="scientific">Marinobacterium nitratireducens</name>
    <dbReference type="NCBI Taxonomy" id="518897"/>
    <lineage>
        <taxon>Bacteria</taxon>
        <taxon>Pseudomonadati</taxon>
        <taxon>Pseudomonadota</taxon>
        <taxon>Gammaproteobacteria</taxon>
        <taxon>Oceanospirillales</taxon>
        <taxon>Oceanospirillaceae</taxon>
        <taxon>Marinobacterium</taxon>
    </lineage>
</organism>
<reference evidence="2 3" key="1">
    <citation type="journal article" date="2014" name="Int. J. Syst. Evol. Microbiol.">
        <title>Complete genome sequence of Corynebacterium casei LMG S-19264T (=DSM 44701T), isolated from a smear-ripened cheese.</title>
        <authorList>
            <consortium name="US DOE Joint Genome Institute (JGI-PGF)"/>
            <person name="Walter F."/>
            <person name="Albersmeier A."/>
            <person name="Kalinowski J."/>
            <person name="Ruckert C."/>
        </authorList>
    </citation>
    <scope>NUCLEOTIDE SEQUENCE [LARGE SCALE GENOMIC DNA]</scope>
    <source>
        <strain evidence="2 3">CGMCC 1.7286</strain>
    </source>
</reference>
<comment type="caution">
    <text evidence="2">The sequence shown here is derived from an EMBL/GenBank/DDBJ whole genome shotgun (WGS) entry which is preliminary data.</text>
</comment>
<sequence length="542" mass="60015">MNQALAKPGKLCSKRKPLSLGIRQATMAAVMVAAAAPQAYALNFQLDNGMTIDLDTTLTYDAQWRMQDQSKEILEFGGLGELTDDGNRNFDEGDMTQNRVSFGTDFDANYGDGGVFVRARGWYDEIYDDGDLARESFQQDGIDEHKSKIEFLDAFWYHNFALGDRNLSLRVGEQVVNWGESLFLQGGISTAMGPLDATKANAPGTELKDIFMPIGQVYAEMTLTDNLSLGAYYQYDWEATRIDAPGTYFNILDGFGQKSVGDQFGGPVLGVDLPVTEDEPDEGQYGIALRYLAENLNSTEFGFYYLNYNDFTPSLQVFSNPALGGSIGMNHEYFEDIDLYGLSFGTVFGDVNVSGEISYRDGSPVQIVDTFGGFLFAPAETVQTQVSAIYILPQNPLADNMSFTGEIGYNRVLDIDMPNGHPRNSSKLKDQIARKNDIGAASAVVSLKADYFNIIGGLDMSVTGTYRNDFSGRSSTSYTFTEDNEQFALKTDFTYLGKHKFGASYVWFLANPKDIIKDDDTLAFGNLNADRDYLAAYYKYSF</sequence>
<dbReference type="Proteomes" id="UP000599578">
    <property type="component" value="Unassembled WGS sequence"/>
</dbReference>
<evidence type="ECO:0000313" key="2">
    <source>
        <dbReference type="EMBL" id="GGO78907.1"/>
    </source>
</evidence>
<name>A0A917ZA56_9GAMM</name>
<dbReference type="Pfam" id="PF06980">
    <property type="entry name" value="DUF1302"/>
    <property type="match status" value="1"/>
</dbReference>
<feature type="signal peptide" evidence="1">
    <location>
        <begin position="1"/>
        <end position="41"/>
    </location>
</feature>
<dbReference type="AlphaFoldDB" id="A0A917ZA56"/>